<dbReference type="GO" id="GO:0005739">
    <property type="term" value="C:mitochondrion"/>
    <property type="evidence" value="ECO:0007669"/>
    <property type="project" value="TreeGrafter"/>
</dbReference>
<reference evidence="15" key="1">
    <citation type="submission" date="2021-05" db="EMBL/GenBank/DDBJ databases">
        <title>The genome of the haptophyte Pavlova lutheri (Diacronema luteri, Pavlovales) - a model for lipid biosynthesis in eukaryotic algae.</title>
        <authorList>
            <person name="Hulatt C.J."/>
            <person name="Posewitz M.C."/>
        </authorList>
    </citation>
    <scope>NUCLEOTIDE SEQUENCE</scope>
    <source>
        <strain evidence="15">NIVA-4/92</strain>
    </source>
</reference>
<dbReference type="InterPro" id="IPR004095">
    <property type="entry name" value="TGS"/>
</dbReference>
<dbReference type="OrthoDB" id="5423599at2759"/>
<dbReference type="PANTHER" id="PTHR11451">
    <property type="entry name" value="THREONINE-TRNA LIGASE"/>
    <property type="match status" value="1"/>
</dbReference>
<dbReference type="FunFam" id="3.30.980.10:FF:000005">
    <property type="entry name" value="Threonyl-tRNA synthetase, mitochondrial"/>
    <property type="match status" value="1"/>
</dbReference>
<evidence type="ECO:0000256" key="10">
    <source>
        <dbReference type="ARBA" id="ARBA00031900"/>
    </source>
</evidence>
<comment type="caution">
    <text evidence="15">The sequence shown here is derived from an EMBL/GenBank/DDBJ whole genome shotgun (WGS) entry which is preliminary data.</text>
</comment>
<dbReference type="InterPro" id="IPR018163">
    <property type="entry name" value="Thr/Ala-tRNA-synth_IIc_edit"/>
</dbReference>
<evidence type="ECO:0000256" key="6">
    <source>
        <dbReference type="ARBA" id="ARBA00022741"/>
    </source>
</evidence>
<dbReference type="CDD" id="cd01667">
    <property type="entry name" value="TGS_ThrRS"/>
    <property type="match status" value="1"/>
</dbReference>
<dbReference type="EC" id="6.1.1.3" evidence="3"/>
<dbReference type="Pfam" id="PF00587">
    <property type="entry name" value="tRNA-synt_2b"/>
    <property type="match status" value="1"/>
</dbReference>
<feature type="region of interest" description="Disordered" evidence="13">
    <location>
        <begin position="104"/>
        <end position="129"/>
    </location>
</feature>
<dbReference type="InterPro" id="IPR036621">
    <property type="entry name" value="Anticodon-bd_dom_sf"/>
</dbReference>
<dbReference type="CDD" id="cd00860">
    <property type="entry name" value="ThrRS_anticodon"/>
    <property type="match status" value="1"/>
</dbReference>
<dbReference type="Gene3D" id="3.30.930.10">
    <property type="entry name" value="Bira Bifunctional Protein, Domain 2"/>
    <property type="match status" value="1"/>
</dbReference>
<dbReference type="HAMAP" id="MF_00184">
    <property type="entry name" value="Thr_tRNA_synth"/>
    <property type="match status" value="1"/>
</dbReference>
<dbReference type="Gene3D" id="3.30.980.10">
    <property type="entry name" value="Threonyl-trna Synthetase, Chain A, domain 2"/>
    <property type="match status" value="1"/>
</dbReference>
<dbReference type="InterPro" id="IPR012675">
    <property type="entry name" value="Beta-grasp_dom_sf"/>
</dbReference>
<dbReference type="InterPro" id="IPR006195">
    <property type="entry name" value="aa-tRNA-synth_II"/>
</dbReference>
<comment type="subcellular location">
    <subcellularLocation>
        <location evidence="1">Cytoplasm</location>
    </subcellularLocation>
</comment>
<dbReference type="Gene3D" id="3.10.20.30">
    <property type="match status" value="1"/>
</dbReference>
<dbReference type="Pfam" id="PF03129">
    <property type="entry name" value="HGTP_anticodon"/>
    <property type="match status" value="1"/>
</dbReference>
<sequence>MTASASRTAHAVDIVISPPCATPFFPRWRRVFHPHVLGVLRGAMVEAHGEGAASGKGHVIKATAHLSPDELADVYGSQVERATLGEAGAAGDGAGRAANARTIASSGPKSKAAGGLKLGQPGVKKGPNPTMLAEREAIFNEIVAKQAEAMAALPRVPISVTMPDGKVLPLTAWVDSPLSVAESIGKQFAGRMCVAKVRYSRRLPGLGEIVLADEMDEEHEADGAADASFELWDLARPFEGDCELQLLTFDDPEGKETFWHSSSHVLGGSLEELFGVQLTHGPPTASGFFYDAYMGSEAIGVDEYAAIDAKAKALAKAKAPFERLVLSKADALRLFAHNPFKTHTIRTKVPDGALTTAYRCGTLVDLCRGPHLPNTGRVEAFAVQKNSSAYFLGQANCDSLQRVYGISFPDAKLLKKWKALQEEAAKRDHRRIGIEQELFFFHELSPGSAFFLPHGTRLYNALVAFIRGRYWGTGLPTDRVYHEVITPNMYNMNLWHTSGHAAKYKENMFVFEVEHAEFALKPMNCPGHCLMFKNKARSYRELPLRFADFGVLHRNELSGALTGLTRVRRFQQDDAHIYCAVTQIKEEVLGVLELIASVYAVFGMTFSLCLSTRPETKIGDDALWDRAEALMEEALNAFGQPWKFNKGDGAFYGPKIDVRVYDALERAHQCATVQLDFQLPIRFDLSYQGAGTEAKDALTESSTDAERGLAEHGKLRPVMIHRAVLGSVERMIAILTEHYAGKWPLWLSPRQLVIVPVTKFQLDYAEEVRQIFHAHHFHVDVDSTLNKLPKMILNAQKEQYNYILVVGQTEVVARTVNVRLRSGAELGERSIEDFLAHITAERAAHGVGFEPASAPAGDDGAPSKPAPKAKEPSSKSKPAAAIASE</sequence>
<dbReference type="FunFam" id="3.30.930.10:FF:000019">
    <property type="entry name" value="Threonine--tRNA ligase"/>
    <property type="match status" value="1"/>
</dbReference>
<dbReference type="SUPFAM" id="SSF55681">
    <property type="entry name" value="Class II aaRS and biotin synthetases"/>
    <property type="match status" value="1"/>
</dbReference>
<dbReference type="Gene3D" id="3.40.50.800">
    <property type="entry name" value="Anticodon-binding domain"/>
    <property type="match status" value="1"/>
</dbReference>
<dbReference type="EMBL" id="JAGTXO010000003">
    <property type="protein sequence ID" value="KAG8469255.1"/>
    <property type="molecule type" value="Genomic_DNA"/>
</dbReference>
<comment type="catalytic activity">
    <reaction evidence="11">
        <text>tRNA(Thr) + L-threonine + ATP = L-threonyl-tRNA(Thr) + AMP + diphosphate + H(+)</text>
        <dbReference type="Rhea" id="RHEA:24624"/>
        <dbReference type="Rhea" id="RHEA-COMP:9670"/>
        <dbReference type="Rhea" id="RHEA-COMP:9704"/>
        <dbReference type="ChEBI" id="CHEBI:15378"/>
        <dbReference type="ChEBI" id="CHEBI:30616"/>
        <dbReference type="ChEBI" id="CHEBI:33019"/>
        <dbReference type="ChEBI" id="CHEBI:57926"/>
        <dbReference type="ChEBI" id="CHEBI:78442"/>
        <dbReference type="ChEBI" id="CHEBI:78534"/>
        <dbReference type="ChEBI" id="CHEBI:456215"/>
        <dbReference type="EC" id="6.1.1.3"/>
    </reaction>
</comment>
<name>A0A8J5Y0X0_DIALT</name>
<evidence type="ECO:0000256" key="9">
    <source>
        <dbReference type="ARBA" id="ARBA00023146"/>
    </source>
</evidence>
<feature type="region of interest" description="Disordered" evidence="13">
    <location>
        <begin position="847"/>
        <end position="885"/>
    </location>
</feature>
<dbReference type="InterPro" id="IPR045864">
    <property type="entry name" value="aa-tRNA-synth_II/BPL/LPL"/>
</dbReference>
<accession>A0A8J5Y0X0</accession>
<keyword evidence="6" id="KW-0547">Nucleotide-binding</keyword>
<keyword evidence="8" id="KW-0648">Protein biosynthesis</keyword>
<evidence type="ECO:0000256" key="1">
    <source>
        <dbReference type="ARBA" id="ARBA00004496"/>
    </source>
</evidence>
<gene>
    <name evidence="15" type="ORF">KFE25_007773</name>
</gene>
<dbReference type="CDD" id="cd00771">
    <property type="entry name" value="ThrRS_core"/>
    <property type="match status" value="1"/>
</dbReference>
<feature type="compositionally biased region" description="Low complexity" evidence="13">
    <location>
        <begin position="851"/>
        <end position="863"/>
    </location>
</feature>
<dbReference type="PRINTS" id="PR01047">
    <property type="entry name" value="TRNASYNTHTHR"/>
</dbReference>
<evidence type="ECO:0000256" key="12">
    <source>
        <dbReference type="ARBA" id="ARBA00072369"/>
    </source>
</evidence>
<evidence type="ECO:0000256" key="4">
    <source>
        <dbReference type="ARBA" id="ARBA00022490"/>
    </source>
</evidence>
<proteinExistence type="inferred from homology"/>
<evidence type="ECO:0000259" key="14">
    <source>
        <dbReference type="PROSITE" id="PS50862"/>
    </source>
</evidence>
<dbReference type="InterPro" id="IPR004154">
    <property type="entry name" value="Anticodon-bd"/>
</dbReference>
<keyword evidence="7" id="KW-0067">ATP-binding</keyword>
<dbReference type="Pfam" id="PF07973">
    <property type="entry name" value="tRNA_SAD"/>
    <property type="match status" value="1"/>
</dbReference>
<dbReference type="SMART" id="SM00863">
    <property type="entry name" value="tRNA_SAD"/>
    <property type="match status" value="1"/>
</dbReference>
<comment type="similarity">
    <text evidence="2">Belongs to the class-II aminoacyl-tRNA synthetase family.</text>
</comment>
<dbReference type="InterPro" id="IPR012947">
    <property type="entry name" value="tRNA_SAD"/>
</dbReference>
<keyword evidence="5" id="KW-0436">Ligase</keyword>
<dbReference type="PROSITE" id="PS50862">
    <property type="entry name" value="AA_TRNA_LIGASE_II"/>
    <property type="match status" value="1"/>
</dbReference>
<evidence type="ECO:0000256" key="13">
    <source>
        <dbReference type="SAM" id="MobiDB-lite"/>
    </source>
</evidence>
<dbReference type="SUPFAM" id="SSF52954">
    <property type="entry name" value="Class II aaRS ABD-related"/>
    <property type="match status" value="1"/>
</dbReference>
<evidence type="ECO:0000256" key="5">
    <source>
        <dbReference type="ARBA" id="ARBA00022598"/>
    </source>
</evidence>
<evidence type="ECO:0000256" key="2">
    <source>
        <dbReference type="ARBA" id="ARBA00008226"/>
    </source>
</evidence>
<dbReference type="SUPFAM" id="SSF55186">
    <property type="entry name" value="ThrRS/AlaRS common domain"/>
    <property type="match status" value="1"/>
</dbReference>
<evidence type="ECO:0000313" key="15">
    <source>
        <dbReference type="EMBL" id="KAG8469255.1"/>
    </source>
</evidence>
<evidence type="ECO:0000256" key="3">
    <source>
        <dbReference type="ARBA" id="ARBA00013163"/>
    </source>
</evidence>
<dbReference type="InterPro" id="IPR047246">
    <property type="entry name" value="ThrRS_anticodon"/>
</dbReference>
<dbReference type="GO" id="GO:0005524">
    <property type="term" value="F:ATP binding"/>
    <property type="evidence" value="ECO:0007669"/>
    <property type="project" value="UniProtKB-KW"/>
</dbReference>
<dbReference type="PANTHER" id="PTHR11451:SF46">
    <property type="entry name" value="THREONINE--TRNA LIGASE"/>
    <property type="match status" value="1"/>
</dbReference>
<dbReference type="NCBIfam" id="TIGR00418">
    <property type="entry name" value="thrS"/>
    <property type="match status" value="1"/>
</dbReference>
<keyword evidence="16" id="KW-1185">Reference proteome</keyword>
<keyword evidence="9" id="KW-0030">Aminoacyl-tRNA synthetase</keyword>
<dbReference type="InterPro" id="IPR002314">
    <property type="entry name" value="aa-tRNA-synt_IIb"/>
</dbReference>
<dbReference type="GO" id="GO:0006435">
    <property type="term" value="P:threonyl-tRNA aminoacylation"/>
    <property type="evidence" value="ECO:0007669"/>
    <property type="project" value="InterPro"/>
</dbReference>
<dbReference type="InterPro" id="IPR033728">
    <property type="entry name" value="ThrRS_core"/>
</dbReference>
<evidence type="ECO:0000256" key="11">
    <source>
        <dbReference type="ARBA" id="ARBA00049515"/>
    </source>
</evidence>
<feature type="compositionally biased region" description="Low complexity" evidence="13">
    <location>
        <begin position="875"/>
        <end position="885"/>
    </location>
</feature>
<feature type="domain" description="Aminoacyl-transfer RNA synthetases class-II family profile" evidence="14">
    <location>
        <begin position="430"/>
        <end position="756"/>
    </location>
</feature>
<dbReference type="Pfam" id="PF02824">
    <property type="entry name" value="TGS"/>
    <property type="match status" value="1"/>
</dbReference>
<evidence type="ECO:0000256" key="8">
    <source>
        <dbReference type="ARBA" id="ARBA00022917"/>
    </source>
</evidence>
<dbReference type="InterPro" id="IPR002320">
    <property type="entry name" value="Thr-tRNA-ligase_IIa"/>
</dbReference>
<evidence type="ECO:0000313" key="16">
    <source>
        <dbReference type="Proteomes" id="UP000751190"/>
    </source>
</evidence>
<evidence type="ECO:0000256" key="7">
    <source>
        <dbReference type="ARBA" id="ARBA00022840"/>
    </source>
</evidence>
<dbReference type="OMA" id="MMNQRLW"/>
<dbReference type="AlphaFoldDB" id="A0A8J5Y0X0"/>
<dbReference type="GO" id="GO:0004829">
    <property type="term" value="F:threonine-tRNA ligase activity"/>
    <property type="evidence" value="ECO:0007669"/>
    <property type="project" value="UniProtKB-EC"/>
</dbReference>
<dbReference type="Proteomes" id="UP000751190">
    <property type="component" value="Unassembled WGS sequence"/>
</dbReference>
<protein>
    <recommendedName>
        <fullName evidence="12">Probable threonine--tRNA ligase, cytoplasmic</fullName>
        <ecNumber evidence="3">6.1.1.3</ecNumber>
    </recommendedName>
    <alternativeName>
        <fullName evidence="10">Threonyl-tRNA synthetase</fullName>
    </alternativeName>
</protein>
<organism evidence="15 16">
    <name type="scientific">Diacronema lutheri</name>
    <name type="common">Unicellular marine alga</name>
    <name type="synonym">Monochrysis lutheri</name>
    <dbReference type="NCBI Taxonomy" id="2081491"/>
    <lineage>
        <taxon>Eukaryota</taxon>
        <taxon>Haptista</taxon>
        <taxon>Haptophyta</taxon>
        <taxon>Pavlovophyceae</taxon>
        <taxon>Pavlovales</taxon>
        <taxon>Pavlovaceae</taxon>
        <taxon>Diacronema</taxon>
    </lineage>
</organism>
<keyword evidence="4" id="KW-0963">Cytoplasm</keyword>